<dbReference type="GO" id="GO:0006281">
    <property type="term" value="P:DNA repair"/>
    <property type="evidence" value="ECO:0007669"/>
    <property type="project" value="UniProtKB-KW"/>
</dbReference>
<keyword evidence="6" id="KW-0067">ATP-binding</keyword>
<feature type="coiled-coil region" evidence="10">
    <location>
        <begin position="254"/>
        <end position="281"/>
    </location>
</feature>
<dbReference type="SUPFAM" id="SSF52540">
    <property type="entry name" value="P-loop containing nucleoside triphosphate hydrolases"/>
    <property type="match status" value="1"/>
</dbReference>
<evidence type="ECO:0000256" key="10">
    <source>
        <dbReference type="SAM" id="Coils"/>
    </source>
</evidence>
<protein>
    <recommendedName>
        <fullName evidence="3 9">DNA repair protein RecN</fullName>
    </recommendedName>
    <alternativeName>
        <fullName evidence="8 9">Recombination protein N</fullName>
    </alternativeName>
</protein>
<dbReference type="GO" id="GO:0009432">
    <property type="term" value="P:SOS response"/>
    <property type="evidence" value="ECO:0007669"/>
    <property type="project" value="TreeGrafter"/>
</dbReference>
<dbReference type="AlphaFoldDB" id="A0A9D1J867"/>
<proteinExistence type="inferred from homology"/>
<comment type="function">
    <text evidence="1 9">May be involved in recombinational repair of damaged DNA.</text>
</comment>
<dbReference type="InterPro" id="IPR027417">
    <property type="entry name" value="P-loop_NTPase"/>
</dbReference>
<feature type="domain" description="RecF/RecN/SMC N-terminal" evidence="11">
    <location>
        <begin position="1"/>
        <end position="518"/>
    </location>
</feature>
<dbReference type="CDD" id="cd03241">
    <property type="entry name" value="ABC_RecN"/>
    <property type="match status" value="2"/>
</dbReference>
<evidence type="ECO:0000256" key="3">
    <source>
        <dbReference type="ARBA" id="ARBA00021315"/>
    </source>
</evidence>
<evidence type="ECO:0000256" key="4">
    <source>
        <dbReference type="ARBA" id="ARBA00022741"/>
    </source>
</evidence>
<dbReference type="GO" id="GO:0005524">
    <property type="term" value="F:ATP binding"/>
    <property type="evidence" value="ECO:0007669"/>
    <property type="project" value="UniProtKB-KW"/>
</dbReference>
<organism evidence="12 13">
    <name type="scientific">Candidatus Fimimonas gallinarum</name>
    <dbReference type="NCBI Taxonomy" id="2840821"/>
    <lineage>
        <taxon>Bacteria</taxon>
        <taxon>Pseudomonadati</taxon>
        <taxon>Myxococcota</taxon>
        <taxon>Myxococcia</taxon>
        <taxon>Myxococcales</taxon>
        <taxon>Cystobacterineae</taxon>
        <taxon>Myxococcaceae</taxon>
        <taxon>Myxococcaceae incertae sedis</taxon>
        <taxon>Candidatus Fimimonas</taxon>
    </lineage>
</organism>
<dbReference type="Proteomes" id="UP000824200">
    <property type="component" value="Unassembled WGS sequence"/>
</dbReference>
<dbReference type="GO" id="GO:0043590">
    <property type="term" value="C:bacterial nucleoid"/>
    <property type="evidence" value="ECO:0007669"/>
    <property type="project" value="TreeGrafter"/>
</dbReference>
<evidence type="ECO:0000256" key="5">
    <source>
        <dbReference type="ARBA" id="ARBA00022763"/>
    </source>
</evidence>
<reference evidence="12" key="1">
    <citation type="submission" date="2020-10" db="EMBL/GenBank/DDBJ databases">
        <authorList>
            <person name="Gilroy R."/>
        </authorList>
    </citation>
    <scope>NUCLEOTIDE SEQUENCE</scope>
    <source>
        <strain evidence="12">CHK121-14286</strain>
    </source>
</reference>
<dbReference type="PANTHER" id="PTHR11059:SF0">
    <property type="entry name" value="DNA REPAIR PROTEIN RECN"/>
    <property type="match status" value="1"/>
</dbReference>
<sequence>MIKNLVIDNIALITHLEIPFEEGLTALSGETGSGKSIIVDSLGFVLGDRADKTLIKYGENSAEVTALFQVEEDSPVLDKLDEYGYGRDTEILLNRKMTVQGKNEIRIQGKTATLAILKEVCAELVDIFGQGQHLALLNEKNQLSVLDSFCDFHGDDVRLTELYRQFSALNRQLKSFGGSDAERERMLDMLKYQIDEIKAVNPDEEEEEQLLATHKRMANVEKIASALSIAKGCLGDENGAVSQIASAMSSLRSIANVESNAEKLLERLSSCRLELDDVASEVEDLLDSTEFSPAEADRVNARLEEIRTVKRKYGGSVAQALQFLQQAEEKYDQLLHSDEKIRQLTQEKQQICREMYGVACRKSEERHKTAQRLSQRIMSELADLGMKGTRFEVQFEETPTFEEYCVAPTGDGFDRAVFLMSANMGEPLKPLSKVISGGEMSRFMLAVKNITALAEKIPTMVFDEIDSGISGSMAQMVAQKLANVSSNKKEGYQCIVITHLPQIVAMSDVNLLINKIQQEGKTHTEVTVLQGEERVNEVARLMGGVGEHAQVNAAELLQHAKNYKDSLQKQC</sequence>
<evidence type="ECO:0000259" key="11">
    <source>
        <dbReference type="Pfam" id="PF02463"/>
    </source>
</evidence>
<keyword evidence="4" id="KW-0547">Nucleotide-binding</keyword>
<name>A0A9D1J867_9BACT</name>
<keyword evidence="10" id="KW-0175">Coiled coil</keyword>
<accession>A0A9D1J867</accession>
<evidence type="ECO:0000256" key="6">
    <source>
        <dbReference type="ARBA" id="ARBA00022840"/>
    </source>
</evidence>
<dbReference type="PIRSF" id="PIRSF003128">
    <property type="entry name" value="RecN"/>
    <property type="match status" value="1"/>
</dbReference>
<keyword evidence="5 9" id="KW-0227">DNA damage</keyword>
<gene>
    <name evidence="12" type="primary">recN</name>
    <name evidence="12" type="ORF">IAC95_03990</name>
</gene>
<dbReference type="PANTHER" id="PTHR11059">
    <property type="entry name" value="DNA REPAIR PROTEIN RECN"/>
    <property type="match status" value="1"/>
</dbReference>
<reference evidence="12" key="2">
    <citation type="journal article" date="2021" name="PeerJ">
        <title>Extensive microbial diversity within the chicken gut microbiome revealed by metagenomics and culture.</title>
        <authorList>
            <person name="Gilroy R."/>
            <person name="Ravi A."/>
            <person name="Getino M."/>
            <person name="Pursley I."/>
            <person name="Horton D.L."/>
            <person name="Alikhan N.F."/>
            <person name="Baker D."/>
            <person name="Gharbi K."/>
            <person name="Hall N."/>
            <person name="Watson M."/>
            <person name="Adriaenssens E.M."/>
            <person name="Foster-Nyarko E."/>
            <person name="Jarju S."/>
            <person name="Secka A."/>
            <person name="Antonio M."/>
            <person name="Oren A."/>
            <person name="Chaudhuri R.R."/>
            <person name="La Ragione R."/>
            <person name="Hildebrand F."/>
            <person name="Pallen M.J."/>
        </authorList>
    </citation>
    <scope>NUCLEOTIDE SEQUENCE</scope>
    <source>
        <strain evidence="12">CHK121-14286</strain>
    </source>
</reference>
<dbReference type="GO" id="GO:0006310">
    <property type="term" value="P:DNA recombination"/>
    <property type="evidence" value="ECO:0007669"/>
    <property type="project" value="InterPro"/>
</dbReference>
<keyword evidence="7 9" id="KW-0234">DNA repair</keyword>
<comment type="caution">
    <text evidence="12">The sequence shown here is derived from an EMBL/GenBank/DDBJ whole genome shotgun (WGS) entry which is preliminary data.</text>
</comment>
<dbReference type="Pfam" id="PF02463">
    <property type="entry name" value="SMC_N"/>
    <property type="match status" value="1"/>
</dbReference>
<evidence type="ECO:0000256" key="7">
    <source>
        <dbReference type="ARBA" id="ARBA00023204"/>
    </source>
</evidence>
<dbReference type="Gene3D" id="3.40.50.300">
    <property type="entry name" value="P-loop containing nucleotide triphosphate hydrolases"/>
    <property type="match status" value="2"/>
</dbReference>
<dbReference type="NCBIfam" id="TIGR00634">
    <property type="entry name" value="recN"/>
    <property type="match status" value="1"/>
</dbReference>
<evidence type="ECO:0000313" key="13">
    <source>
        <dbReference type="Proteomes" id="UP000824200"/>
    </source>
</evidence>
<dbReference type="EMBL" id="DVHL01000033">
    <property type="protein sequence ID" value="HIR66021.1"/>
    <property type="molecule type" value="Genomic_DNA"/>
</dbReference>
<evidence type="ECO:0000313" key="12">
    <source>
        <dbReference type="EMBL" id="HIR66021.1"/>
    </source>
</evidence>
<evidence type="ECO:0000256" key="8">
    <source>
        <dbReference type="ARBA" id="ARBA00033408"/>
    </source>
</evidence>
<evidence type="ECO:0000256" key="9">
    <source>
        <dbReference type="PIRNR" id="PIRNR003128"/>
    </source>
</evidence>
<evidence type="ECO:0000256" key="1">
    <source>
        <dbReference type="ARBA" id="ARBA00003618"/>
    </source>
</evidence>
<dbReference type="InterPro" id="IPR003395">
    <property type="entry name" value="RecF/RecN/SMC_N"/>
</dbReference>
<comment type="similarity">
    <text evidence="2 9">Belongs to the RecN family.</text>
</comment>
<dbReference type="InterPro" id="IPR004604">
    <property type="entry name" value="DNA_recomb/repair_RecN"/>
</dbReference>
<evidence type="ECO:0000256" key="2">
    <source>
        <dbReference type="ARBA" id="ARBA00009441"/>
    </source>
</evidence>